<dbReference type="InterPro" id="IPR042277">
    <property type="entry name" value="IST1-like"/>
</dbReference>
<feature type="region of interest" description="Disordered" evidence="2">
    <location>
        <begin position="341"/>
        <end position="364"/>
    </location>
</feature>
<dbReference type="FunFam" id="1.20.1260.60:FF:000002">
    <property type="entry name" value="Vacuolar protein sorting-associated protein IST1"/>
    <property type="match status" value="1"/>
</dbReference>
<evidence type="ECO:0008006" key="4">
    <source>
        <dbReference type="Google" id="ProtNLM"/>
    </source>
</evidence>
<dbReference type="OrthoDB" id="29853at2759"/>
<dbReference type="Pfam" id="PF03398">
    <property type="entry name" value="Ist1"/>
    <property type="match status" value="1"/>
</dbReference>
<name>A0A164ZHR1_DAUCS</name>
<dbReference type="STRING" id="79200.A0A164ZHR1"/>
<dbReference type="OMA" id="YFYTNNS"/>
<dbReference type="AlphaFoldDB" id="A0A164ZHR1"/>
<feature type="region of interest" description="Disordered" evidence="2">
    <location>
        <begin position="479"/>
        <end position="503"/>
    </location>
</feature>
<feature type="compositionally biased region" description="Polar residues" evidence="2">
    <location>
        <begin position="206"/>
        <end position="218"/>
    </location>
</feature>
<dbReference type="PANTHER" id="PTHR12161">
    <property type="entry name" value="IST1 FAMILY MEMBER"/>
    <property type="match status" value="1"/>
</dbReference>
<accession>A0A164ZHR1</accession>
<dbReference type="GO" id="GO:0015031">
    <property type="term" value="P:protein transport"/>
    <property type="evidence" value="ECO:0007669"/>
    <property type="project" value="InterPro"/>
</dbReference>
<proteinExistence type="inferred from homology"/>
<dbReference type="InterPro" id="IPR005061">
    <property type="entry name" value="Ist1"/>
</dbReference>
<organism evidence="3">
    <name type="scientific">Daucus carota subsp. sativus</name>
    <name type="common">Carrot</name>
    <dbReference type="NCBI Taxonomy" id="79200"/>
    <lineage>
        <taxon>Eukaryota</taxon>
        <taxon>Viridiplantae</taxon>
        <taxon>Streptophyta</taxon>
        <taxon>Embryophyta</taxon>
        <taxon>Tracheophyta</taxon>
        <taxon>Spermatophyta</taxon>
        <taxon>Magnoliopsida</taxon>
        <taxon>eudicotyledons</taxon>
        <taxon>Gunneridae</taxon>
        <taxon>Pentapetalae</taxon>
        <taxon>asterids</taxon>
        <taxon>campanulids</taxon>
        <taxon>Apiales</taxon>
        <taxon>Apiaceae</taxon>
        <taxon>Apioideae</taxon>
        <taxon>Scandiceae</taxon>
        <taxon>Daucinae</taxon>
        <taxon>Daucus</taxon>
        <taxon>Daucus sect. Daucus</taxon>
    </lineage>
</organism>
<gene>
    <name evidence="3" type="ORF">DCAR_019188</name>
</gene>
<comment type="similarity">
    <text evidence="1">Belongs to the IST1 family.</text>
</comment>
<dbReference type="Gene3D" id="1.20.1260.60">
    <property type="entry name" value="Vacuolar protein sorting-associated protein Ist1"/>
    <property type="match status" value="1"/>
</dbReference>
<feature type="region of interest" description="Disordered" evidence="2">
    <location>
        <begin position="192"/>
        <end position="231"/>
    </location>
</feature>
<reference evidence="3" key="1">
    <citation type="journal article" date="2016" name="Nat. Genet.">
        <title>A high-quality carrot genome assembly provides new insights into carotenoid accumulation and asterid genome evolution.</title>
        <authorList>
            <person name="Iorizzo M."/>
            <person name="Ellison S."/>
            <person name="Senalik D."/>
            <person name="Zeng P."/>
            <person name="Satapoomin P."/>
            <person name="Huang J."/>
            <person name="Bowman M."/>
            <person name="Iovene M."/>
            <person name="Sanseverino W."/>
            <person name="Cavagnaro P."/>
            <person name="Yildiz M."/>
            <person name="Macko-Podgorni A."/>
            <person name="Moranska E."/>
            <person name="Grzebelus E."/>
            <person name="Grzebelus D."/>
            <person name="Ashrafi H."/>
            <person name="Zheng Z."/>
            <person name="Cheng S."/>
            <person name="Spooner D."/>
            <person name="Van Deynze A."/>
            <person name="Simon P."/>
        </authorList>
    </citation>
    <scope>NUCLEOTIDE SEQUENCE [LARGE SCALE GENOMIC DNA]</scope>
    <source>
        <tissue evidence="3">Leaf</tissue>
    </source>
</reference>
<dbReference type="PANTHER" id="PTHR12161:SF44">
    <property type="entry name" value="REGULATOR OF VPS4 ACTIVITY IN THE MVB PATHWAY PROTEIN"/>
    <property type="match status" value="1"/>
</dbReference>
<dbReference type="Gramene" id="KZM95946">
    <property type="protein sequence ID" value="KZM95946"/>
    <property type="gene ID" value="DCAR_019188"/>
</dbReference>
<dbReference type="KEGG" id="dcr:108222369"/>
<dbReference type="EMBL" id="LNRQ01000005">
    <property type="protein sequence ID" value="KZM95946.1"/>
    <property type="molecule type" value="Genomic_DNA"/>
</dbReference>
<feature type="compositionally biased region" description="Polar residues" evidence="2">
    <location>
        <begin position="480"/>
        <end position="490"/>
    </location>
</feature>
<evidence type="ECO:0000256" key="2">
    <source>
        <dbReference type="SAM" id="MobiDB-lite"/>
    </source>
</evidence>
<comment type="caution">
    <text evidence="3">The sequence shown here is derived from an EMBL/GenBank/DDBJ whole genome shotgun (WGS) entry which is preliminary data.</text>
</comment>
<sequence length="559" mass="63916">MLDVIFGWGKASKCKKLLRRVQCRLKLLKNKRSSILRYSRDDVALLLKFGYDQNAFNRVEHIIKDERMFAVYDLLEAFCEFIVINLPYIRKHRDCPNDINEAVSTLVFASARCGDLPELCKLRSLFAKRYGQKMTKIALELLPGNLVNQTIKENLSAKSVSDDARYKLMDEIASSIKEEPLALEYTPEWQQLQTTNPESHSLPKPQESQSSDSETIPESGTYGKHSEYGDSDLQAMIVSKAEGNEEGNRSPLALDYSKQPFLTERREEGGIYEDSTSEMLSDQKPEKIVYLDDIEEFKFPVRKDGNNIQDQRLFLFKSSDSTRKESEVWYDGDIDLHSSMNKKASSKSYIKSRKGDGNKLRKRTQSAENINVNDLESSIYYGGSMNSNLKSYECRDLPKKVQVKDGSDDSESPPLLPKRRIVAVEDSHGVKNKPGSCNGVTTTQPESVHKEKMYVDYLPYEHMSQAKQEAECISTLIRPKQTQHSYTRATTMPPKRPEDDQADSILRSKSFPFQQPTDLWSNAPRSPCIHPKLPDYNELAEQFMALKKAALQKQPQRRK</sequence>
<protein>
    <recommendedName>
        <fullName evidence="4">IST1-like protein</fullName>
    </recommendedName>
</protein>
<evidence type="ECO:0000313" key="3">
    <source>
        <dbReference type="EMBL" id="KZM95946.1"/>
    </source>
</evidence>
<evidence type="ECO:0000256" key="1">
    <source>
        <dbReference type="ARBA" id="ARBA00005536"/>
    </source>
</evidence>